<feature type="chain" id="PRO_5002237593" description="Alpha/beta hydrolase domain-containing protein" evidence="1">
    <location>
        <begin position="21"/>
        <end position="187"/>
    </location>
</feature>
<name>A0A0D1ZCX5_9EURO</name>
<dbReference type="RefSeq" id="XP_016245812.1">
    <property type="nucleotide sequence ID" value="XM_016395956.1"/>
</dbReference>
<feature type="domain" description="Alpha/beta hydrolase" evidence="2">
    <location>
        <begin position="69"/>
        <end position="178"/>
    </location>
</feature>
<proteinExistence type="predicted"/>
<dbReference type="AlphaFoldDB" id="A0A0D1ZCX5"/>
<dbReference type="OrthoDB" id="30881at2759"/>
<reference evidence="3 4" key="1">
    <citation type="submission" date="2015-01" db="EMBL/GenBank/DDBJ databases">
        <title>The Genome Sequence of Cladophialophora immunda CBS83496.</title>
        <authorList>
            <consortium name="The Broad Institute Genomics Platform"/>
            <person name="Cuomo C."/>
            <person name="de Hoog S."/>
            <person name="Gorbushina A."/>
            <person name="Stielow B."/>
            <person name="Teixiera M."/>
            <person name="Abouelleil A."/>
            <person name="Chapman S.B."/>
            <person name="Priest M."/>
            <person name="Young S.K."/>
            <person name="Wortman J."/>
            <person name="Nusbaum C."/>
            <person name="Birren B."/>
        </authorList>
    </citation>
    <scope>NUCLEOTIDE SEQUENCE [LARGE SCALE GENOMIC DNA]</scope>
    <source>
        <strain evidence="3 4">CBS 83496</strain>
    </source>
</reference>
<dbReference type="GeneID" id="27347956"/>
<dbReference type="STRING" id="569365.A0A0D1ZCX5"/>
<accession>A0A0D1ZCX5</accession>
<protein>
    <recommendedName>
        <fullName evidence="2">Alpha/beta hydrolase domain-containing protein</fullName>
    </recommendedName>
</protein>
<sequence>MAIFKLPAGLITTCLTTAIAMKIMPPTAEGPIKVGARGHPFCGFPGNMSTLGYLKEEYFISGIANRYNVAVSAQSAGLDCLGANPIGLTEWDPQRYGTLRVPDDALSYDIFTQAAHVFQSGQIAGVEPEKLIAVGASQSGKRVLAYVNDIQPMGSTFDSIIPVVCTGNAANFSPVPAARTPLSARDA</sequence>
<organism evidence="3 4">
    <name type="scientific">Cladophialophora immunda</name>
    <dbReference type="NCBI Taxonomy" id="569365"/>
    <lineage>
        <taxon>Eukaryota</taxon>
        <taxon>Fungi</taxon>
        <taxon>Dikarya</taxon>
        <taxon>Ascomycota</taxon>
        <taxon>Pezizomycotina</taxon>
        <taxon>Eurotiomycetes</taxon>
        <taxon>Chaetothyriomycetidae</taxon>
        <taxon>Chaetothyriales</taxon>
        <taxon>Herpotrichiellaceae</taxon>
        <taxon>Cladophialophora</taxon>
    </lineage>
</organism>
<gene>
    <name evidence="3" type="ORF">PV07_08762</name>
</gene>
<dbReference type="EMBL" id="KN847044">
    <property type="protein sequence ID" value="KIW25596.1"/>
    <property type="molecule type" value="Genomic_DNA"/>
</dbReference>
<evidence type="ECO:0000256" key="1">
    <source>
        <dbReference type="SAM" id="SignalP"/>
    </source>
</evidence>
<keyword evidence="1" id="KW-0732">Signal</keyword>
<dbReference type="InterPro" id="IPR045394">
    <property type="entry name" value="Abhydrolase_dom"/>
</dbReference>
<evidence type="ECO:0000313" key="4">
    <source>
        <dbReference type="Proteomes" id="UP000054466"/>
    </source>
</evidence>
<keyword evidence="4" id="KW-1185">Reference proteome</keyword>
<feature type="signal peptide" evidence="1">
    <location>
        <begin position="1"/>
        <end position="20"/>
    </location>
</feature>
<dbReference type="VEuPathDB" id="FungiDB:PV07_08762"/>
<evidence type="ECO:0000259" key="2">
    <source>
        <dbReference type="Pfam" id="PF20091"/>
    </source>
</evidence>
<dbReference type="HOGENOM" id="CLU_1447534_0_0_1"/>
<dbReference type="Pfam" id="PF20091">
    <property type="entry name" value="Abhydrolase_10"/>
    <property type="match status" value="2"/>
</dbReference>
<feature type="domain" description="Alpha/beta hydrolase" evidence="2">
    <location>
        <begin position="29"/>
        <end position="68"/>
    </location>
</feature>
<evidence type="ECO:0000313" key="3">
    <source>
        <dbReference type="EMBL" id="KIW25596.1"/>
    </source>
</evidence>
<dbReference type="Proteomes" id="UP000054466">
    <property type="component" value="Unassembled WGS sequence"/>
</dbReference>